<proteinExistence type="predicted"/>
<dbReference type="EMBL" id="BPQB01000221">
    <property type="protein sequence ID" value="GJF00867.1"/>
    <property type="molecule type" value="Genomic_DNA"/>
</dbReference>
<accession>A0A9P3GT48</accession>
<reference evidence="1 2" key="1">
    <citation type="submission" date="2021-08" db="EMBL/GenBank/DDBJ databases">
        <title>Draft Genome Sequence of Phanerochaete sordida strain YK-624.</title>
        <authorList>
            <person name="Mori T."/>
            <person name="Dohra H."/>
            <person name="Suzuki T."/>
            <person name="Kawagishi H."/>
            <person name="Hirai H."/>
        </authorList>
    </citation>
    <scope>NUCLEOTIDE SEQUENCE [LARGE SCALE GENOMIC DNA]</scope>
    <source>
        <strain evidence="1 2">YK-624</strain>
    </source>
</reference>
<evidence type="ECO:0000313" key="2">
    <source>
        <dbReference type="Proteomes" id="UP000703269"/>
    </source>
</evidence>
<dbReference type="Proteomes" id="UP000703269">
    <property type="component" value="Unassembled WGS sequence"/>
</dbReference>
<comment type="caution">
    <text evidence="1">The sequence shown here is derived from an EMBL/GenBank/DDBJ whole genome shotgun (WGS) entry which is preliminary data.</text>
</comment>
<sequence length="79" mass="8930">MPESLDHGRVRAAVCGTRRRTVDCRGRLGDVGCRNATPSKLESQMHIAFTRSALDCAAFAAHRLPCCARRHRRRSYYIN</sequence>
<organism evidence="1 2">
    <name type="scientific">Phanerochaete sordida</name>
    <dbReference type="NCBI Taxonomy" id="48140"/>
    <lineage>
        <taxon>Eukaryota</taxon>
        <taxon>Fungi</taxon>
        <taxon>Dikarya</taxon>
        <taxon>Basidiomycota</taxon>
        <taxon>Agaricomycotina</taxon>
        <taxon>Agaricomycetes</taxon>
        <taxon>Polyporales</taxon>
        <taxon>Phanerochaetaceae</taxon>
        <taxon>Phanerochaete</taxon>
    </lineage>
</organism>
<dbReference type="AlphaFoldDB" id="A0A9P3GT48"/>
<evidence type="ECO:0000313" key="1">
    <source>
        <dbReference type="EMBL" id="GJF00867.1"/>
    </source>
</evidence>
<gene>
    <name evidence="1" type="ORF">PsYK624_171690</name>
</gene>
<protein>
    <submittedName>
        <fullName evidence="1">Uncharacterized protein</fullName>
    </submittedName>
</protein>
<keyword evidence="2" id="KW-1185">Reference proteome</keyword>
<name>A0A9P3GT48_9APHY</name>